<evidence type="ECO:0000313" key="10">
    <source>
        <dbReference type="EMBL" id="AGH59548.1"/>
    </source>
</evidence>
<dbReference type="GO" id="GO:0005886">
    <property type="term" value="C:plasma membrane"/>
    <property type="evidence" value="ECO:0007669"/>
    <property type="project" value="UniProtKB-SubCell"/>
</dbReference>
<evidence type="ECO:0000256" key="6">
    <source>
        <dbReference type="ARBA" id="ARBA00023136"/>
    </source>
</evidence>
<evidence type="ECO:0000256" key="3">
    <source>
        <dbReference type="ARBA" id="ARBA00022475"/>
    </source>
</evidence>
<dbReference type="VEuPathDB" id="TriTrypDB:Tb1125.Tb11.v5.0950"/>
<keyword evidence="7" id="KW-0325">Glycoprotein</keyword>
<evidence type="ECO:0000256" key="1">
    <source>
        <dbReference type="ARBA" id="ARBA00002523"/>
    </source>
</evidence>
<evidence type="ECO:0000256" key="4">
    <source>
        <dbReference type="ARBA" id="ARBA00022622"/>
    </source>
</evidence>
<protein>
    <submittedName>
        <fullName evidence="10">Variant surface glycoprotein 3517</fullName>
    </submittedName>
</protein>
<comment type="subcellular location">
    <subcellularLocation>
        <location evidence="2">Cell membrane</location>
        <topology evidence="2">Lipid-anchor</topology>
        <topology evidence="2">GPI-anchor</topology>
    </subcellularLocation>
</comment>
<accession>M4ST98</accession>
<feature type="domain" description="Trypanosome variant surface glycoprotein B-type N-terminal" evidence="9">
    <location>
        <begin position="30"/>
        <end position="383"/>
    </location>
</feature>
<organism evidence="10">
    <name type="scientific">Trypanosoma brucei</name>
    <dbReference type="NCBI Taxonomy" id="5691"/>
    <lineage>
        <taxon>Eukaryota</taxon>
        <taxon>Discoba</taxon>
        <taxon>Euglenozoa</taxon>
        <taxon>Kinetoplastea</taxon>
        <taxon>Metakinetoplastina</taxon>
        <taxon>Trypanosomatida</taxon>
        <taxon>Trypanosomatidae</taxon>
        <taxon>Trypanosoma</taxon>
    </lineage>
</organism>
<keyword evidence="4" id="KW-0336">GPI-anchor</keyword>
<evidence type="ECO:0000256" key="8">
    <source>
        <dbReference type="ARBA" id="ARBA00023288"/>
    </source>
</evidence>
<evidence type="ECO:0000256" key="7">
    <source>
        <dbReference type="ARBA" id="ARBA00023180"/>
    </source>
</evidence>
<reference evidence="10" key="2">
    <citation type="journal article" date="2014" name="Mol. Biochem. Parasitol.">
        <title>Capturing the variant surface glycoprotein repertoire (the VSGnome) of Trypanosoma brucei Lister 427.</title>
        <authorList>
            <person name="Cross G.A."/>
            <person name="Kim H.S."/>
            <person name="Wickstead B."/>
        </authorList>
    </citation>
    <scope>NUCLEOTIDE SEQUENCE</scope>
    <source>
        <strain evidence="10">Lister 427</strain>
    </source>
</reference>
<feature type="non-terminal residue" evidence="10">
    <location>
        <position position="1"/>
    </location>
</feature>
<keyword evidence="5" id="KW-0732">Signal</keyword>
<evidence type="ECO:0000256" key="5">
    <source>
        <dbReference type="ARBA" id="ARBA00022729"/>
    </source>
</evidence>
<dbReference type="EMBL" id="KC612117">
    <property type="protein sequence ID" value="AGH59548.1"/>
    <property type="molecule type" value="Genomic_DNA"/>
</dbReference>
<keyword evidence="6" id="KW-0472">Membrane</keyword>
<keyword evidence="8" id="KW-0449">Lipoprotein</keyword>
<dbReference type="Pfam" id="PF13206">
    <property type="entry name" value="VSG_B"/>
    <property type="match status" value="1"/>
</dbReference>
<dbReference type="AlphaFoldDB" id="M4ST98"/>
<proteinExistence type="predicted"/>
<reference evidence="10" key="1">
    <citation type="submission" date="2013-02" db="EMBL/GenBank/DDBJ databases">
        <authorList>
            <person name="Cross G.A.M."/>
            <person name="Kim H.-S."/>
            <person name="Wickstead B."/>
        </authorList>
    </citation>
    <scope>NUCLEOTIDE SEQUENCE</scope>
    <source>
        <strain evidence="10">Lister 427</strain>
    </source>
</reference>
<dbReference type="VEuPathDB" id="TriTrypDB:Tb927.5.5640"/>
<evidence type="ECO:0000259" key="9">
    <source>
        <dbReference type="Pfam" id="PF13206"/>
    </source>
</evidence>
<dbReference type="VEuPathDB" id="TriTrypDB:Tb427_000124500"/>
<keyword evidence="3" id="KW-1003">Cell membrane</keyword>
<comment type="function">
    <text evidence="1">VSG forms a coat on the surface of the parasite. The trypanosome evades the immune response of the host by expressing a series of antigenically distinct VSGs from an estimated 1000 VSG genes.</text>
</comment>
<sequence length="395" mass="43095">YFYHKQQISCKLRDFYNNMDSQLGASLSVLLCFFPRICRCNVAENDNTLYAAPLCAIVSLARTPPTLPTDDTDATAVAQKILNLNMTLSPPKWRSMFEHSKNKNTFPESPENPNAVPKEWHNQWAGWASQAKAVHDTKQEKALLEEFNLAKTTDAEKTAALILLRPYARQAEYVITTMTQIKEAPNGPTQEELKADLHNAVYGEATDNENSLGEKRLFKAKPTTSRQHMCDGSTATSQATTVASWLMCLCATQTSNPEAKACGRGAAMTGNWNAMGTDEQTAWTSVGKLCPKQYTGDVSAATVTTLITAVTTQLRSLSGKSIYGTMQGGACNGQNSGGLCVSFSDFHSSGDKNLNGFGWIATLRTLASKLRKREDAIQQKKLLYTTDTGSGSANT</sequence>
<evidence type="ECO:0000256" key="2">
    <source>
        <dbReference type="ARBA" id="ARBA00004609"/>
    </source>
</evidence>
<dbReference type="InterPro" id="IPR025932">
    <property type="entry name" value="Trypano_VSG_B_N_dom"/>
</dbReference>
<name>M4ST98_9TRYP</name>
<dbReference type="GO" id="GO:0098552">
    <property type="term" value="C:side of membrane"/>
    <property type="evidence" value="ECO:0007669"/>
    <property type="project" value="UniProtKB-KW"/>
</dbReference>